<dbReference type="GO" id="GO:0005230">
    <property type="term" value="F:extracellular ligand-gated monoatomic ion channel activity"/>
    <property type="evidence" value="ECO:0007669"/>
    <property type="project" value="UniProtKB-ARBA"/>
</dbReference>
<dbReference type="Pfam" id="PF02932">
    <property type="entry name" value="Neur_chan_memb"/>
    <property type="match status" value="1"/>
</dbReference>
<dbReference type="InterPro" id="IPR038050">
    <property type="entry name" value="Neuro_actylchol_rec"/>
</dbReference>
<feature type="transmembrane region" description="Helical" evidence="2">
    <location>
        <begin position="516"/>
        <end position="539"/>
    </location>
</feature>
<keyword evidence="6" id="KW-1185">Reference proteome</keyword>
<dbReference type="InterPro" id="IPR006029">
    <property type="entry name" value="Neurotrans-gated_channel_TM"/>
</dbReference>
<accession>A0AAV2RV49</accession>
<gene>
    <name evidence="5" type="ORF">MNOR_LOCUS28009</name>
</gene>
<dbReference type="EMBL" id="CAXKWB010030259">
    <property type="protein sequence ID" value="CAL4137272.1"/>
    <property type="molecule type" value="Genomic_DNA"/>
</dbReference>
<evidence type="ECO:0000259" key="4">
    <source>
        <dbReference type="Pfam" id="PF02932"/>
    </source>
</evidence>
<evidence type="ECO:0000313" key="6">
    <source>
        <dbReference type="Proteomes" id="UP001497623"/>
    </source>
</evidence>
<comment type="caution">
    <text evidence="5">The sequence shown here is derived from an EMBL/GenBank/DDBJ whole genome shotgun (WGS) entry which is preliminary data.</text>
</comment>
<keyword evidence="2" id="KW-0812">Transmembrane</keyword>
<protein>
    <recommendedName>
        <fullName evidence="4">Neurotransmitter-gated ion-channel transmembrane domain-containing protein</fullName>
    </recommendedName>
</protein>
<sequence>MLLVYTNIFLISILCHGSMQRIANFNPITRYTQCGRFLVTFGLMPFGLYIFQFCKSPSKCCRCLRMQPLKGFSVRALADLIWFLSIRGRLKLHLSYTNLIKKRYNDPFFKKCSKYLNFSRLICNLMFFAVRQKGILHRGTFIVLSAVRSFYDEVEMKITIGTNVDFITFKFTNRLFSLDLIIYANNSIISSNTAEYSLTIHQDISKINQFNQLILNFHYPHYRVLGGSRSYSVLVVELYLDRQWGYYFIQYYVTSFILVFISWISLWLDQAAAPARVTLGTSTLLTFVTLSSNSKAVLPKVSVITVIDSWYFICMLFIVATLLEYALVNITYRRQSVVHMKKPAAKYIMKSALTSEAPTPRRLSVASFSQASFTNPNYDYNEMNQRSVMSLPDLEKYQSNNLTVAMGSRDITNLKDMKNEQFLQANKLPKDKIEVAQINSQIEVKLNELKDDTSDNNSFNYDPDDEQDANNKEKDTISDSIPEVKVTVPTLGRFEKPFYEMTYPEIAQWIDTRSRILFPLLFLLINTIYWIAIIIFTNIW</sequence>
<dbReference type="PRINTS" id="PR00253">
    <property type="entry name" value="GABAARECEPTR"/>
</dbReference>
<dbReference type="PANTHER" id="PTHR18945">
    <property type="entry name" value="NEUROTRANSMITTER GATED ION CHANNEL"/>
    <property type="match status" value="1"/>
</dbReference>
<dbReference type="Gene3D" id="1.20.58.390">
    <property type="entry name" value="Neurotransmitter-gated ion-channel transmembrane domain"/>
    <property type="match status" value="1"/>
</dbReference>
<evidence type="ECO:0000256" key="3">
    <source>
        <dbReference type="SAM" id="SignalP"/>
    </source>
</evidence>
<reference evidence="5 6" key="1">
    <citation type="submission" date="2024-05" db="EMBL/GenBank/DDBJ databases">
        <authorList>
            <person name="Wallberg A."/>
        </authorList>
    </citation>
    <scope>NUCLEOTIDE SEQUENCE [LARGE SCALE GENOMIC DNA]</scope>
</reference>
<evidence type="ECO:0000256" key="1">
    <source>
        <dbReference type="SAM" id="MobiDB-lite"/>
    </source>
</evidence>
<proteinExistence type="predicted"/>
<dbReference type="CDD" id="cd19049">
    <property type="entry name" value="LGIC_TM_anion"/>
    <property type="match status" value="1"/>
</dbReference>
<dbReference type="Proteomes" id="UP001497623">
    <property type="component" value="Unassembled WGS sequence"/>
</dbReference>
<dbReference type="GO" id="GO:0099095">
    <property type="term" value="F:ligand-gated monoatomic anion channel activity"/>
    <property type="evidence" value="ECO:0007669"/>
    <property type="project" value="UniProtKB-ARBA"/>
</dbReference>
<dbReference type="GO" id="GO:0005254">
    <property type="term" value="F:chloride channel activity"/>
    <property type="evidence" value="ECO:0007669"/>
    <property type="project" value="UniProtKB-ARBA"/>
</dbReference>
<feature type="transmembrane region" description="Helical" evidence="2">
    <location>
        <begin position="310"/>
        <end position="332"/>
    </location>
</feature>
<feature type="signal peptide" evidence="3">
    <location>
        <begin position="1"/>
        <end position="17"/>
    </location>
</feature>
<name>A0AAV2RV49_MEGNR</name>
<evidence type="ECO:0000313" key="5">
    <source>
        <dbReference type="EMBL" id="CAL4137272.1"/>
    </source>
</evidence>
<feature type="non-terminal residue" evidence="5">
    <location>
        <position position="540"/>
    </location>
</feature>
<feature type="domain" description="Neurotransmitter-gated ion-channel transmembrane" evidence="4">
    <location>
        <begin position="255"/>
        <end position="530"/>
    </location>
</feature>
<evidence type="ECO:0000256" key="2">
    <source>
        <dbReference type="SAM" id="Phobius"/>
    </source>
</evidence>
<dbReference type="InterPro" id="IPR006201">
    <property type="entry name" value="Neur_channel"/>
</dbReference>
<organism evidence="5 6">
    <name type="scientific">Meganyctiphanes norvegica</name>
    <name type="common">Northern krill</name>
    <name type="synonym">Thysanopoda norvegica</name>
    <dbReference type="NCBI Taxonomy" id="48144"/>
    <lineage>
        <taxon>Eukaryota</taxon>
        <taxon>Metazoa</taxon>
        <taxon>Ecdysozoa</taxon>
        <taxon>Arthropoda</taxon>
        <taxon>Crustacea</taxon>
        <taxon>Multicrustacea</taxon>
        <taxon>Malacostraca</taxon>
        <taxon>Eumalacostraca</taxon>
        <taxon>Eucarida</taxon>
        <taxon>Euphausiacea</taxon>
        <taxon>Euphausiidae</taxon>
        <taxon>Meganyctiphanes</taxon>
    </lineage>
</organism>
<dbReference type="AlphaFoldDB" id="A0AAV2RV49"/>
<dbReference type="GO" id="GO:0004888">
    <property type="term" value="F:transmembrane signaling receptor activity"/>
    <property type="evidence" value="ECO:0007669"/>
    <property type="project" value="InterPro"/>
</dbReference>
<feature type="transmembrane region" description="Helical" evidence="2">
    <location>
        <begin position="244"/>
        <end position="266"/>
    </location>
</feature>
<keyword evidence="3" id="KW-0732">Signal</keyword>
<feature type="transmembrane region" description="Helical" evidence="2">
    <location>
        <begin position="273"/>
        <end position="290"/>
    </location>
</feature>
<feature type="region of interest" description="Disordered" evidence="1">
    <location>
        <begin position="453"/>
        <end position="477"/>
    </location>
</feature>
<keyword evidence="2" id="KW-0472">Membrane</keyword>
<dbReference type="InterPro" id="IPR036719">
    <property type="entry name" value="Neuro-gated_channel_TM_sf"/>
</dbReference>
<dbReference type="InterPro" id="IPR006028">
    <property type="entry name" value="GABAA/Glycine_rcpt"/>
</dbReference>
<keyword evidence="2" id="KW-1133">Transmembrane helix</keyword>
<dbReference type="SUPFAM" id="SSF90112">
    <property type="entry name" value="Neurotransmitter-gated ion-channel transmembrane pore"/>
    <property type="match status" value="1"/>
</dbReference>
<feature type="chain" id="PRO_5043718838" description="Neurotransmitter-gated ion-channel transmembrane domain-containing protein" evidence="3">
    <location>
        <begin position="18"/>
        <end position="540"/>
    </location>
</feature>
<dbReference type="GO" id="GO:0016020">
    <property type="term" value="C:membrane"/>
    <property type="evidence" value="ECO:0007669"/>
    <property type="project" value="InterPro"/>
</dbReference>